<dbReference type="AlphaFoldDB" id="A0A7I8K976"/>
<dbReference type="SUPFAM" id="SSF55797">
    <property type="entry name" value="PR-1-like"/>
    <property type="match status" value="1"/>
</dbReference>
<dbReference type="InterPro" id="IPR035940">
    <property type="entry name" value="CAP_sf"/>
</dbReference>
<dbReference type="SMART" id="SM00198">
    <property type="entry name" value="SCP"/>
    <property type="match status" value="1"/>
</dbReference>
<evidence type="ECO:0000313" key="3">
    <source>
        <dbReference type="EMBL" id="CAA7393762.1"/>
    </source>
</evidence>
<evidence type="ECO:0000259" key="2">
    <source>
        <dbReference type="SMART" id="SM00198"/>
    </source>
</evidence>
<keyword evidence="4" id="KW-1185">Reference proteome</keyword>
<dbReference type="Pfam" id="PF00188">
    <property type="entry name" value="CAP"/>
    <property type="match status" value="1"/>
</dbReference>
<dbReference type="OrthoDB" id="337038at2759"/>
<reference evidence="3" key="1">
    <citation type="submission" date="2020-02" db="EMBL/GenBank/DDBJ databases">
        <authorList>
            <person name="Scholz U."/>
            <person name="Mascher M."/>
            <person name="Fiebig A."/>
        </authorList>
    </citation>
    <scope>NUCLEOTIDE SEQUENCE</scope>
</reference>
<accession>A0A7I8K976</accession>
<name>A0A7I8K976_SPIIN</name>
<feature type="domain" description="SCP" evidence="2">
    <location>
        <begin position="27"/>
        <end position="130"/>
    </location>
</feature>
<evidence type="ECO:0000313" key="4">
    <source>
        <dbReference type="Proteomes" id="UP000663760"/>
    </source>
</evidence>
<proteinExistence type="predicted"/>
<dbReference type="PANTHER" id="PTHR10334">
    <property type="entry name" value="CYSTEINE-RICH SECRETORY PROTEIN-RELATED"/>
    <property type="match status" value="1"/>
</dbReference>
<dbReference type="EMBL" id="LR746266">
    <property type="protein sequence ID" value="CAA7393762.1"/>
    <property type="molecule type" value="Genomic_DNA"/>
</dbReference>
<dbReference type="Gene3D" id="3.40.33.10">
    <property type="entry name" value="CAP"/>
    <property type="match status" value="1"/>
</dbReference>
<feature type="chain" id="PRO_5029818095" description="SCP domain-containing protein" evidence="1">
    <location>
        <begin position="26"/>
        <end position="134"/>
    </location>
</feature>
<protein>
    <recommendedName>
        <fullName evidence="2">SCP domain-containing protein</fullName>
    </recommendedName>
</protein>
<organism evidence="3 4">
    <name type="scientific">Spirodela intermedia</name>
    <name type="common">Intermediate duckweed</name>
    <dbReference type="NCBI Taxonomy" id="51605"/>
    <lineage>
        <taxon>Eukaryota</taxon>
        <taxon>Viridiplantae</taxon>
        <taxon>Streptophyta</taxon>
        <taxon>Embryophyta</taxon>
        <taxon>Tracheophyta</taxon>
        <taxon>Spermatophyta</taxon>
        <taxon>Magnoliopsida</taxon>
        <taxon>Liliopsida</taxon>
        <taxon>Araceae</taxon>
        <taxon>Lemnoideae</taxon>
        <taxon>Spirodela</taxon>
    </lineage>
</organism>
<keyword evidence="1" id="KW-0732">Signal</keyword>
<dbReference type="PRINTS" id="PR00837">
    <property type="entry name" value="V5TPXLIKE"/>
</dbReference>
<dbReference type="InterPro" id="IPR018244">
    <property type="entry name" value="Allrgn_V5/Tpx1_CS"/>
</dbReference>
<sequence length="134" mass="14809">MAAYQLSVAVLACVLVLGIVGSVQAQNTPQDYLDVHNTARAAVGVGKMVWNNLFWESGKEWTAREAVQLWVDEKQFYNNTTNTCATGKVCGHYTQVVWRNSVNLGCARVKCNSGAIFITSNYSPRGNIFGQRPY</sequence>
<evidence type="ECO:0000256" key="1">
    <source>
        <dbReference type="SAM" id="SignalP"/>
    </source>
</evidence>
<dbReference type="InterPro" id="IPR001283">
    <property type="entry name" value="CRISP-related"/>
</dbReference>
<dbReference type="GO" id="GO:0005576">
    <property type="term" value="C:extracellular region"/>
    <property type="evidence" value="ECO:0007669"/>
    <property type="project" value="InterPro"/>
</dbReference>
<gene>
    <name evidence="3" type="ORF">SI8410_03004473</name>
</gene>
<dbReference type="InterPro" id="IPR014044">
    <property type="entry name" value="CAP_dom"/>
</dbReference>
<dbReference type="Proteomes" id="UP000663760">
    <property type="component" value="Chromosome 3"/>
</dbReference>
<dbReference type="PROSITE" id="PS01009">
    <property type="entry name" value="CRISP_1"/>
    <property type="match status" value="1"/>
</dbReference>
<feature type="signal peptide" evidence="1">
    <location>
        <begin position="1"/>
        <end position="25"/>
    </location>
</feature>